<keyword evidence="2" id="KW-1003">Cell membrane</keyword>
<dbReference type="PANTHER" id="PTHR35806:SF1">
    <property type="entry name" value="OXALOACETATE DECARBOXYLASE BETA CHAIN 2"/>
    <property type="match status" value="1"/>
</dbReference>
<comment type="caution">
    <text evidence="8">The sequence shown here is derived from an EMBL/GenBank/DDBJ whole genome shotgun (WGS) entry which is preliminary data.</text>
</comment>
<evidence type="ECO:0000256" key="4">
    <source>
        <dbReference type="ARBA" id="ARBA00022967"/>
    </source>
</evidence>
<dbReference type="Pfam" id="PF03977">
    <property type="entry name" value="OAD_beta"/>
    <property type="match status" value="1"/>
</dbReference>
<evidence type="ECO:0000256" key="3">
    <source>
        <dbReference type="ARBA" id="ARBA00022692"/>
    </source>
</evidence>
<protein>
    <recommendedName>
        <fullName evidence="9">Glutaconyl-CoA decarboxylase subunit beta</fullName>
    </recommendedName>
</protein>
<keyword evidence="4" id="KW-1278">Translocase</keyword>
<name>X1Q842_9ZZZZ</name>
<dbReference type="GO" id="GO:0006814">
    <property type="term" value="P:sodium ion transport"/>
    <property type="evidence" value="ECO:0007669"/>
    <property type="project" value="InterPro"/>
</dbReference>
<dbReference type="PANTHER" id="PTHR35806">
    <property type="entry name" value="OXALOACETATE DECARBOXYLASE BETA CHAIN 2"/>
    <property type="match status" value="1"/>
</dbReference>
<dbReference type="InterPro" id="IPR005661">
    <property type="entry name" value="OadB_MmdB"/>
</dbReference>
<dbReference type="AlphaFoldDB" id="X1Q842"/>
<feature type="transmembrane region" description="Helical" evidence="7">
    <location>
        <begin position="38"/>
        <end position="58"/>
    </location>
</feature>
<feature type="transmembrane region" description="Helical" evidence="7">
    <location>
        <begin position="12"/>
        <end position="31"/>
    </location>
</feature>
<evidence type="ECO:0000256" key="5">
    <source>
        <dbReference type="ARBA" id="ARBA00022989"/>
    </source>
</evidence>
<evidence type="ECO:0008006" key="9">
    <source>
        <dbReference type="Google" id="ProtNLM"/>
    </source>
</evidence>
<accession>X1Q842</accession>
<dbReference type="GO" id="GO:0016829">
    <property type="term" value="F:lyase activity"/>
    <property type="evidence" value="ECO:0007669"/>
    <property type="project" value="InterPro"/>
</dbReference>
<dbReference type="GO" id="GO:0005886">
    <property type="term" value="C:plasma membrane"/>
    <property type="evidence" value="ECO:0007669"/>
    <property type="project" value="UniProtKB-SubCell"/>
</dbReference>
<evidence type="ECO:0000256" key="6">
    <source>
        <dbReference type="ARBA" id="ARBA00023136"/>
    </source>
</evidence>
<gene>
    <name evidence="8" type="ORF">S06H3_57937</name>
</gene>
<reference evidence="8" key="1">
    <citation type="journal article" date="2014" name="Front. Microbiol.">
        <title>High frequency of phylogenetically diverse reductive dehalogenase-homologous genes in deep subseafloor sedimentary metagenomes.</title>
        <authorList>
            <person name="Kawai M."/>
            <person name="Futagami T."/>
            <person name="Toyoda A."/>
            <person name="Takaki Y."/>
            <person name="Nishi S."/>
            <person name="Hori S."/>
            <person name="Arai W."/>
            <person name="Tsubouchi T."/>
            <person name="Morono Y."/>
            <person name="Uchiyama I."/>
            <person name="Ito T."/>
            <person name="Fujiyama A."/>
            <person name="Inagaki F."/>
            <person name="Takami H."/>
        </authorList>
    </citation>
    <scope>NUCLEOTIDE SEQUENCE</scope>
    <source>
        <strain evidence="8">Expedition CK06-06</strain>
    </source>
</reference>
<keyword evidence="3 7" id="KW-0812">Transmembrane</keyword>
<evidence type="ECO:0000256" key="7">
    <source>
        <dbReference type="SAM" id="Phobius"/>
    </source>
</evidence>
<keyword evidence="6 7" id="KW-0472">Membrane</keyword>
<organism evidence="8">
    <name type="scientific">marine sediment metagenome</name>
    <dbReference type="NCBI Taxonomy" id="412755"/>
    <lineage>
        <taxon>unclassified sequences</taxon>
        <taxon>metagenomes</taxon>
        <taxon>ecological metagenomes</taxon>
    </lineage>
</organism>
<evidence type="ECO:0000256" key="1">
    <source>
        <dbReference type="ARBA" id="ARBA00004651"/>
    </source>
</evidence>
<proteinExistence type="predicted"/>
<dbReference type="EMBL" id="BARV01037448">
    <property type="protein sequence ID" value="GAI50936.1"/>
    <property type="molecule type" value="Genomic_DNA"/>
</dbReference>
<evidence type="ECO:0000256" key="2">
    <source>
        <dbReference type="ARBA" id="ARBA00022475"/>
    </source>
</evidence>
<sequence length="85" mass="9319">MFGLFETGFQFFYWGNLLMLLIGGALIYLGIAKKMEPLLLVPIGFGILLVNLPLGGLMDYELQIKNTSGVPGKVISIEVDEASRL</sequence>
<keyword evidence="5 7" id="KW-1133">Transmembrane helix</keyword>
<comment type="subcellular location">
    <subcellularLocation>
        <location evidence="1">Cell membrane</location>
        <topology evidence="1">Multi-pass membrane protein</topology>
    </subcellularLocation>
</comment>
<evidence type="ECO:0000313" key="8">
    <source>
        <dbReference type="EMBL" id="GAI50936.1"/>
    </source>
</evidence>
<feature type="non-terminal residue" evidence="8">
    <location>
        <position position="85"/>
    </location>
</feature>